<evidence type="ECO:0000256" key="1">
    <source>
        <dbReference type="SAM" id="SignalP"/>
    </source>
</evidence>
<reference evidence="2" key="1">
    <citation type="submission" date="2014-09" db="EMBL/GenBank/DDBJ databases">
        <title>Genome sequence of the luminous mushroom Mycena chlorophos for searching fungal bioluminescence genes.</title>
        <authorList>
            <person name="Tanaka Y."/>
            <person name="Kasuga D."/>
            <person name="Oba Y."/>
            <person name="Hase S."/>
            <person name="Sato K."/>
            <person name="Oba Y."/>
            <person name="Sakakibara Y."/>
        </authorList>
    </citation>
    <scope>NUCLEOTIDE SEQUENCE</scope>
</reference>
<feature type="chain" id="PRO_5046966672" evidence="1">
    <location>
        <begin position="19"/>
        <end position="321"/>
    </location>
</feature>
<gene>
    <name evidence="2" type="ORF">MCHLO_03542</name>
</gene>
<proteinExistence type="predicted"/>
<feature type="signal peptide" evidence="1">
    <location>
        <begin position="1"/>
        <end position="18"/>
    </location>
</feature>
<protein>
    <submittedName>
        <fullName evidence="2">Uncharacterized protein</fullName>
    </submittedName>
</protein>
<keyword evidence="1" id="KW-0732">Signal</keyword>
<evidence type="ECO:0000313" key="2">
    <source>
        <dbReference type="EMBL" id="GAT45995.1"/>
    </source>
</evidence>
<evidence type="ECO:0000313" key="3">
    <source>
        <dbReference type="Proteomes" id="UP000815677"/>
    </source>
</evidence>
<accession>A0ABQ0L4B1</accession>
<dbReference type="EMBL" id="DF842035">
    <property type="protein sequence ID" value="GAT45995.1"/>
    <property type="molecule type" value="Genomic_DNA"/>
</dbReference>
<sequence length="321" mass="33908">MTFLRALRVATLFIAVSASVASGLAPISHTSSGLPIYEAPSGSRVVQNGTDMVVFAPNGTRLHVFEDVVGGRTSTSTSTLTGTGPLRPRQTASVGQVFTTFGANDTIQAFNATFVVPPPPTTFDDQFMYLSQGLMTLDDSGAPATFFGAALQACLSFFLAFGPQGGPFYTAAAFLELIPDAGYLIFTIANSTEQLNVGDTLGISATFQGVDTEQGVAGQFFTYNVGFAGPNAENLPQLVGIGQQVLPAVASFRVEEEGVEEPGDYPTGPLVFKDVRLQLTSGFPEVSWEVEGAEATDVMFEVVKDGAKDAEIKFVFPDDSY</sequence>
<dbReference type="Proteomes" id="UP000815677">
    <property type="component" value="Unassembled WGS sequence"/>
</dbReference>
<name>A0ABQ0L4B1_MYCCL</name>
<keyword evidence="3" id="KW-1185">Reference proteome</keyword>
<organism evidence="2 3">
    <name type="scientific">Mycena chlorophos</name>
    <name type="common">Agaric fungus</name>
    <name type="synonym">Agaricus chlorophos</name>
    <dbReference type="NCBI Taxonomy" id="658473"/>
    <lineage>
        <taxon>Eukaryota</taxon>
        <taxon>Fungi</taxon>
        <taxon>Dikarya</taxon>
        <taxon>Basidiomycota</taxon>
        <taxon>Agaricomycotina</taxon>
        <taxon>Agaricomycetes</taxon>
        <taxon>Agaricomycetidae</taxon>
        <taxon>Agaricales</taxon>
        <taxon>Marasmiineae</taxon>
        <taxon>Mycenaceae</taxon>
        <taxon>Mycena</taxon>
    </lineage>
</organism>